<dbReference type="Proteomes" id="UP000785679">
    <property type="component" value="Unassembled WGS sequence"/>
</dbReference>
<protein>
    <submittedName>
        <fullName evidence="1">Uncharacterized protein</fullName>
    </submittedName>
</protein>
<organism evidence="1 2">
    <name type="scientific">Halteria grandinella</name>
    <dbReference type="NCBI Taxonomy" id="5974"/>
    <lineage>
        <taxon>Eukaryota</taxon>
        <taxon>Sar</taxon>
        <taxon>Alveolata</taxon>
        <taxon>Ciliophora</taxon>
        <taxon>Intramacronucleata</taxon>
        <taxon>Spirotrichea</taxon>
        <taxon>Stichotrichia</taxon>
        <taxon>Sporadotrichida</taxon>
        <taxon>Halteriidae</taxon>
        <taxon>Halteria</taxon>
    </lineage>
</organism>
<dbReference type="AlphaFoldDB" id="A0A8J8T3P0"/>
<dbReference type="EMBL" id="RRYP01007218">
    <property type="protein sequence ID" value="TNV80660.1"/>
    <property type="molecule type" value="Genomic_DNA"/>
</dbReference>
<gene>
    <name evidence="1" type="ORF">FGO68_gene7298</name>
</gene>
<sequence length="137" mass="15659">MQALVCIQGSANLKRLTIYSCQTVNSPITDLTLFIESFKNLKLLHLYQRSLIVNLYQLPKLETLNLIEPRVEWNEQLVLAHPSLKELVIVGEKMNIDQVRGIVRNKRAGFKIAANVDFSESQAIVLAKEYPNYIFSI</sequence>
<dbReference type="InterPro" id="IPR032675">
    <property type="entry name" value="LRR_dom_sf"/>
</dbReference>
<accession>A0A8J8T3P0</accession>
<comment type="caution">
    <text evidence="1">The sequence shown here is derived from an EMBL/GenBank/DDBJ whole genome shotgun (WGS) entry which is preliminary data.</text>
</comment>
<reference evidence="1" key="1">
    <citation type="submission" date="2019-06" db="EMBL/GenBank/DDBJ databases">
        <authorList>
            <person name="Zheng W."/>
        </authorList>
    </citation>
    <scope>NUCLEOTIDE SEQUENCE</scope>
    <source>
        <strain evidence="1">QDHG01</strain>
    </source>
</reference>
<dbReference type="SUPFAM" id="SSF52047">
    <property type="entry name" value="RNI-like"/>
    <property type="match status" value="1"/>
</dbReference>
<dbReference type="Gene3D" id="3.80.10.10">
    <property type="entry name" value="Ribonuclease Inhibitor"/>
    <property type="match status" value="1"/>
</dbReference>
<evidence type="ECO:0000313" key="2">
    <source>
        <dbReference type="Proteomes" id="UP000785679"/>
    </source>
</evidence>
<proteinExistence type="predicted"/>
<evidence type="ECO:0000313" key="1">
    <source>
        <dbReference type="EMBL" id="TNV80660.1"/>
    </source>
</evidence>
<name>A0A8J8T3P0_HALGN</name>
<keyword evidence="2" id="KW-1185">Reference proteome</keyword>